<feature type="region of interest" description="Disordered" evidence="1">
    <location>
        <begin position="23"/>
        <end position="49"/>
    </location>
</feature>
<dbReference type="AlphaFoldDB" id="A0A6J4KYK6"/>
<accession>A0A6J4KYK6</accession>
<gene>
    <name evidence="2" type="ORF">AVDCRST_MAG40-1275</name>
</gene>
<evidence type="ECO:0000313" key="2">
    <source>
        <dbReference type="EMBL" id="CAA9316870.1"/>
    </source>
</evidence>
<organism evidence="2">
    <name type="scientific">uncultured Gemmatimonadaceae bacterium</name>
    <dbReference type="NCBI Taxonomy" id="246130"/>
    <lineage>
        <taxon>Bacteria</taxon>
        <taxon>Pseudomonadati</taxon>
        <taxon>Gemmatimonadota</taxon>
        <taxon>Gemmatimonadia</taxon>
        <taxon>Gemmatimonadales</taxon>
        <taxon>Gemmatimonadaceae</taxon>
        <taxon>environmental samples</taxon>
    </lineage>
</organism>
<feature type="non-terminal residue" evidence="2">
    <location>
        <position position="94"/>
    </location>
</feature>
<name>A0A6J4KYK6_9BACT</name>
<dbReference type="EMBL" id="CADCTX010000392">
    <property type="protein sequence ID" value="CAA9316870.1"/>
    <property type="molecule type" value="Genomic_DNA"/>
</dbReference>
<proteinExistence type="predicted"/>
<evidence type="ECO:0000256" key="1">
    <source>
        <dbReference type="SAM" id="MobiDB-lite"/>
    </source>
</evidence>
<reference evidence="2" key="1">
    <citation type="submission" date="2020-02" db="EMBL/GenBank/DDBJ databases">
        <authorList>
            <person name="Meier V. D."/>
        </authorList>
    </citation>
    <scope>NUCLEOTIDE SEQUENCE</scope>
    <source>
        <strain evidence="2">AVDCRST_MAG40</strain>
    </source>
</reference>
<protein>
    <submittedName>
        <fullName evidence="2">Uncharacterized protein</fullName>
    </submittedName>
</protein>
<sequence>MPLFALVHEGWWAGSIAWTADAAASAGRSEEGRTDGRGSTTAHPLPIPNAGRAVELARTSRPTSRRVARDLALGTATIRRWLRQTGSDVAKRPS</sequence>